<dbReference type="PANTHER" id="PTHR10334">
    <property type="entry name" value="CYSTEINE-RICH SECRETORY PROTEIN-RELATED"/>
    <property type="match status" value="1"/>
</dbReference>
<dbReference type="InterPro" id="IPR002413">
    <property type="entry name" value="V5_allergen-like"/>
</dbReference>
<dbReference type="PRINTS" id="PR00838">
    <property type="entry name" value="V5ALLERGEN"/>
</dbReference>
<dbReference type="Pfam" id="PF00188">
    <property type="entry name" value="CAP"/>
    <property type="match status" value="1"/>
</dbReference>
<evidence type="ECO:0000313" key="4">
    <source>
        <dbReference type="WBParaSite" id="nRc.2.0.1.t48088-RA"/>
    </source>
</evidence>
<dbReference type="InterPro" id="IPR018244">
    <property type="entry name" value="Allrgn_V5/Tpx1_CS"/>
</dbReference>
<name>A0A915LCM0_ROMCU</name>
<evidence type="ECO:0000256" key="1">
    <source>
        <dbReference type="SAM" id="SignalP"/>
    </source>
</evidence>
<dbReference type="SMART" id="SM00198">
    <property type="entry name" value="SCP"/>
    <property type="match status" value="1"/>
</dbReference>
<dbReference type="InterPro" id="IPR001283">
    <property type="entry name" value="CRISP-related"/>
</dbReference>
<reference evidence="4" key="1">
    <citation type="submission" date="2022-11" db="UniProtKB">
        <authorList>
            <consortium name="WormBaseParasite"/>
        </authorList>
    </citation>
    <scope>IDENTIFICATION</scope>
</reference>
<sequence length="230" mass="26086">MRFLIIPLLTVLATAYCLAATMHEITQDEIDLIVKSHNQHRAKVAAGRVPGQPAGVLEPLVWDDEVAQHAYNYMSNDVDGHGSCPTWHNPDKCLYHENTVDSLGENLAWGSDDLEEAIDLWVKEHKNYTYSRAPNGAKHSGAMIGHYTQVVWARTKRVGCAIANKCYKNGHTYEMMLLCNYLPAGNMNGEFPYYVTDPPSVADGTMDSCQYEEYKRKNYDPWKKILFKRP</sequence>
<keyword evidence="1" id="KW-0732">Signal</keyword>
<feature type="chain" id="PRO_5037961981" evidence="1">
    <location>
        <begin position="20"/>
        <end position="230"/>
    </location>
</feature>
<feature type="signal peptide" evidence="1">
    <location>
        <begin position="1"/>
        <end position="19"/>
    </location>
</feature>
<dbReference type="AlphaFoldDB" id="A0A915LCM0"/>
<protein>
    <submittedName>
        <fullName evidence="4">SCP domain-containing protein</fullName>
    </submittedName>
</protein>
<feature type="domain" description="SCP" evidence="2">
    <location>
        <begin position="28"/>
        <end position="189"/>
    </location>
</feature>
<dbReference type="InterPro" id="IPR035940">
    <property type="entry name" value="CAP_sf"/>
</dbReference>
<proteinExistence type="predicted"/>
<dbReference type="GO" id="GO:0005576">
    <property type="term" value="C:extracellular region"/>
    <property type="evidence" value="ECO:0007669"/>
    <property type="project" value="InterPro"/>
</dbReference>
<dbReference type="WBParaSite" id="nRc.2.0.1.t48088-RA">
    <property type="protein sequence ID" value="nRc.2.0.1.t48088-RA"/>
    <property type="gene ID" value="nRc.2.0.1.g48088"/>
</dbReference>
<dbReference type="Proteomes" id="UP000887565">
    <property type="component" value="Unplaced"/>
</dbReference>
<dbReference type="PRINTS" id="PR00837">
    <property type="entry name" value="V5TPXLIKE"/>
</dbReference>
<keyword evidence="3" id="KW-1185">Reference proteome</keyword>
<dbReference type="SUPFAM" id="SSF55797">
    <property type="entry name" value="PR-1-like"/>
    <property type="match status" value="1"/>
</dbReference>
<evidence type="ECO:0000259" key="2">
    <source>
        <dbReference type="SMART" id="SM00198"/>
    </source>
</evidence>
<dbReference type="PROSITE" id="PS01010">
    <property type="entry name" value="CRISP_2"/>
    <property type="match status" value="1"/>
</dbReference>
<organism evidence="3 4">
    <name type="scientific">Romanomermis culicivorax</name>
    <name type="common">Nematode worm</name>
    <dbReference type="NCBI Taxonomy" id="13658"/>
    <lineage>
        <taxon>Eukaryota</taxon>
        <taxon>Metazoa</taxon>
        <taxon>Ecdysozoa</taxon>
        <taxon>Nematoda</taxon>
        <taxon>Enoplea</taxon>
        <taxon>Dorylaimia</taxon>
        <taxon>Mermithida</taxon>
        <taxon>Mermithoidea</taxon>
        <taxon>Mermithidae</taxon>
        <taxon>Romanomermis</taxon>
    </lineage>
</organism>
<dbReference type="OMA" id="WHNEIND"/>
<dbReference type="CDD" id="cd05380">
    <property type="entry name" value="CAP_euk"/>
    <property type="match status" value="1"/>
</dbReference>
<accession>A0A915LCM0</accession>
<dbReference type="InterPro" id="IPR014044">
    <property type="entry name" value="CAP_dom"/>
</dbReference>
<evidence type="ECO:0000313" key="3">
    <source>
        <dbReference type="Proteomes" id="UP000887565"/>
    </source>
</evidence>
<dbReference type="PROSITE" id="PS01009">
    <property type="entry name" value="CRISP_1"/>
    <property type="match status" value="1"/>
</dbReference>
<dbReference type="Gene3D" id="3.40.33.10">
    <property type="entry name" value="CAP"/>
    <property type="match status" value="1"/>
</dbReference>